<evidence type="ECO:0000313" key="2">
    <source>
        <dbReference type="Proteomes" id="UP000275394"/>
    </source>
</evidence>
<dbReference type="AlphaFoldDB" id="A0A3N2DPW1"/>
<reference evidence="1 2" key="1">
    <citation type="submission" date="2018-11" db="EMBL/GenBank/DDBJ databases">
        <title>Genomic Encyclopedia of Type Strains, Phase IV (KMG-IV): sequencing the most valuable type-strain genomes for metagenomic binning, comparative biology and taxonomic classification.</title>
        <authorList>
            <person name="Goeker M."/>
        </authorList>
    </citation>
    <scope>NUCLEOTIDE SEQUENCE [LARGE SCALE GENOMIC DNA]</scope>
    <source>
        <strain evidence="1 2">DSM 100316</strain>
    </source>
</reference>
<dbReference type="RefSeq" id="WP_123712625.1">
    <property type="nucleotide sequence ID" value="NZ_RKHR01000004.1"/>
</dbReference>
<protein>
    <submittedName>
        <fullName evidence="1">Uncharacterized protein</fullName>
    </submittedName>
</protein>
<accession>A0A3N2DPW1</accession>
<dbReference type="OrthoDB" id="5739288at2"/>
<organism evidence="1 2">
    <name type="scientific">Sinobacterium caligoides</name>
    <dbReference type="NCBI Taxonomy" id="933926"/>
    <lineage>
        <taxon>Bacteria</taxon>
        <taxon>Pseudomonadati</taxon>
        <taxon>Pseudomonadota</taxon>
        <taxon>Gammaproteobacteria</taxon>
        <taxon>Cellvibrionales</taxon>
        <taxon>Spongiibacteraceae</taxon>
        <taxon>Sinobacterium</taxon>
    </lineage>
</organism>
<gene>
    <name evidence="1" type="ORF">EDC56_2320</name>
</gene>
<dbReference type="EMBL" id="RKHR01000004">
    <property type="protein sequence ID" value="ROS01871.1"/>
    <property type="molecule type" value="Genomic_DNA"/>
</dbReference>
<name>A0A3N2DPW1_9GAMM</name>
<proteinExistence type="predicted"/>
<evidence type="ECO:0000313" key="1">
    <source>
        <dbReference type="EMBL" id="ROS01871.1"/>
    </source>
</evidence>
<sequence>MKKIIAIRLRRRDDGFIAFKENQKAEILYSAFDKRDNAIKNLQEELCSRRGMEYDVDGCGLHWFVIDDNRPADYYLEFNEVECVLEDEWFNSAKASISGYSGFRYYDACAKWADDIVIKDQGRKIDYHLAKYSRV</sequence>
<dbReference type="Proteomes" id="UP000275394">
    <property type="component" value="Unassembled WGS sequence"/>
</dbReference>
<keyword evidence="2" id="KW-1185">Reference proteome</keyword>
<comment type="caution">
    <text evidence="1">The sequence shown here is derived from an EMBL/GenBank/DDBJ whole genome shotgun (WGS) entry which is preliminary data.</text>
</comment>